<name>A0A8K0NQG1_9TREE</name>
<dbReference type="Pfam" id="PF00152">
    <property type="entry name" value="tRNA-synt_2"/>
    <property type="match status" value="1"/>
</dbReference>
<dbReference type="Gene3D" id="3.30.1360.30">
    <property type="entry name" value="GAD-like domain"/>
    <property type="match status" value="1"/>
</dbReference>
<dbReference type="InterPro" id="IPR004524">
    <property type="entry name" value="Asp-tRNA-ligase_1"/>
</dbReference>
<evidence type="ECO:0000256" key="2">
    <source>
        <dbReference type="ARBA" id="ARBA00022598"/>
    </source>
</evidence>
<dbReference type="GO" id="GO:0003676">
    <property type="term" value="F:nucleic acid binding"/>
    <property type="evidence" value="ECO:0007669"/>
    <property type="project" value="InterPro"/>
</dbReference>
<feature type="region of interest" description="Disordered" evidence="7">
    <location>
        <begin position="13"/>
        <end position="54"/>
    </location>
</feature>
<feature type="compositionally biased region" description="Polar residues" evidence="7">
    <location>
        <begin position="13"/>
        <end position="23"/>
    </location>
</feature>
<evidence type="ECO:0000256" key="3">
    <source>
        <dbReference type="ARBA" id="ARBA00022741"/>
    </source>
</evidence>
<dbReference type="Gene3D" id="2.40.50.140">
    <property type="entry name" value="Nucleic acid-binding proteins"/>
    <property type="match status" value="1"/>
</dbReference>
<accession>A0A8K0NQG1</accession>
<dbReference type="PRINTS" id="PR01042">
    <property type="entry name" value="TRNASYNTHASP"/>
</dbReference>
<keyword evidence="10" id="KW-1185">Reference proteome</keyword>
<dbReference type="HAMAP" id="MF_00044">
    <property type="entry name" value="Asp_tRNA_synth_type1"/>
    <property type="match status" value="1"/>
</dbReference>
<keyword evidence="4" id="KW-0067">ATP-binding</keyword>
<feature type="compositionally biased region" description="Polar residues" evidence="7">
    <location>
        <begin position="34"/>
        <end position="50"/>
    </location>
</feature>
<dbReference type="InterPro" id="IPR004365">
    <property type="entry name" value="NA-bd_OB_tRNA"/>
</dbReference>
<dbReference type="InterPro" id="IPR004364">
    <property type="entry name" value="Aa-tRNA-synt_II"/>
</dbReference>
<dbReference type="GO" id="GO:0004815">
    <property type="term" value="F:aspartate-tRNA ligase activity"/>
    <property type="evidence" value="ECO:0007669"/>
    <property type="project" value="TreeGrafter"/>
</dbReference>
<dbReference type="InterPro" id="IPR012340">
    <property type="entry name" value="NA-bd_OB-fold"/>
</dbReference>
<dbReference type="SUPFAM" id="SSF55681">
    <property type="entry name" value="Class II aaRS and biotin synthetases"/>
    <property type="match status" value="1"/>
</dbReference>
<evidence type="ECO:0000256" key="6">
    <source>
        <dbReference type="ARBA" id="ARBA00023146"/>
    </source>
</evidence>
<dbReference type="AlphaFoldDB" id="A0A8K0NQG1"/>
<dbReference type="GO" id="GO:0006422">
    <property type="term" value="P:aspartyl-tRNA aminoacylation"/>
    <property type="evidence" value="ECO:0007669"/>
    <property type="project" value="TreeGrafter"/>
</dbReference>
<feature type="domain" description="Aminoacyl-transfer RNA synthetases class-II family profile" evidence="8">
    <location>
        <begin position="217"/>
        <end position="681"/>
    </location>
</feature>
<evidence type="ECO:0000256" key="1">
    <source>
        <dbReference type="ARBA" id="ARBA00006303"/>
    </source>
</evidence>
<dbReference type="PROSITE" id="PS50862">
    <property type="entry name" value="AA_TRNA_LIGASE_II"/>
    <property type="match status" value="1"/>
</dbReference>
<dbReference type="GO" id="GO:0005524">
    <property type="term" value="F:ATP binding"/>
    <property type="evidence" value="ECO:0007669"/>
    <property type="project" value="UniProtKB-KW"/>
</dbReference>
<reference evidence="9" key="1">
    <citation type="submission" date="2020-04" db="EMBL/GenBank/DDBJ databases">
        <title>Analysis of mating type loci in Filobasidium floriforme.</title>
        <authorList>
            <person name="Nowrousian M."/>
        </authorList>
    </citation>
    <scope>NUCLEOTIDE SEQUENCE</scope>
    <source>
        <strain evidence="9">CBS 6242</strain>
    </source>
</reference>
<dbReference type="EMBL" id="JABELV010000210">
    <property type="protein sequence ID" value="KAG7528060.1"/>
    <property type="molecule type" value="Genomic_DNA"/>
</dbReference>
<dbReference type="Gene3D" id="3.30.930.10">
    <property type="entry name" value="Bira Bifunctional Protein, Domain 2"/>
    <property type="match status" value="1"/>
</dbReference>
<keyword evidence="6" id="KW-0030">Aminoacyl-tRNA synthetase</keyword>
<evidence type="ECO:0000256" key="7">
    <source>
        <dbReference type="SAM" id="MobiDB-lite"/>
    </source>
</evidence>
<dbReference type="InterPro" id="IPR004115">
    <property type="entry name" value="GAD-like_sf"/>
</dbReference>
<keyword evidence="5" id="KW-0648">Protein biosynthesis</keyword>
<sequence length="711" mass="78762">MLSQSLLRTAASRTVKSIPQRSTGIAAGPRARSLHSTGSRRNAQTVQTPTSEEKGFEAHFGPRASITHKISSLGPSLLSKSTTLGGWMTGRRQANPTLAFFNLSDSTGHVQLVVNAKDHPSGDVEQGKRLVEELMRVPLHSVVQVEGTVKSKLAARKADQQDTVEVSVTKYTMLNPADKVLPFYPNSRDSPANETLRNQYRYLDLRSDKLGENIRKRSRVTKMIRDYLHDLEFTEVETPVLLQSSPEGAREYLVPTRLTSPINPTDNSASTSVGAPPPTSQEPLFYALQQSPQQPKQLLVASGLTSKYFQIARCFRDESGRKDRQAEFTQVDLEMSFVSGAPQAGDGAEGGMRSTWRIGGGEVREVIEGLVKKIWKEVEGVDLPGWFQVMPYEVAMDVYGSDKPDTRFKMYTLPIAYYPALSDADIDKLLADDKPDTVEFMITPKQVVGSLQMDRLVEEMQDVERIEITSANRTTWTSDSDLLRPLGLQPESSRPGGAEVGDIVWLAKRRKQPDSGWTKLGRLRIKLRDQLVEAGALQLPSDPHFLWITEFPLFTRSDEDKEFQAKGRWSSSHHPFTAPMYEDMENLKTGKIEQVRGQHYDLVLNGMEVGGGSVRIHDAKLQEYVLKKVLELDESEVARFGHLLQALRFGAPPHAGIALGLDRLVAILCGTSSIRDVIAFPKTAGGVDPVFKSPSPGPADDVLGQYGLKRA</sequence>
<evidence type="ECO:0000256" key="4">
    <source>
        <dbReference type="ARBA" id="ARBA00022840"/>
    </source>
</evidence>
<comment type="caution">
    <text evidence="9">The sequence shown here is derived from an EMBL/GenBank/DDBJ whole genome shotgun (WGS) entry which is preliminary data.</text>
</comment>
<keyword evidence="2" id="KW-0436">Ligase</keyword>
<dbReference type="InterPro" id="IPR006195">
    <property type="entry name" value="aa-tRNA-synth_II"/>
</dbReference>
<organism evidence="9 10">
    <name type="scientific">Filobasidium floriforme</name>
    <dbReference type="NCBI Taxonomy" id="5210"/>
    <lineage>
        <taxon>Eukaryota</taxon>
        <taxon>Fungi</taxon>
        <taxon>Dikarya</taxon>
        <taxon>Basidiomycota</taxon>
        <taxon>Agaricomycotina</taxon>
        <taxon>Tremellomycetes</taxon>
        <taxon>Filobasidiales</taxon>
        <taxon>Filobasidiaceae</taxon>
        <taxon>Filobasidium</taxon>
    </lineage>
</organism>
<evidence type="ECO:0000259" key="8">
    <source>
        <dbReference type="PROSITE" id="PS50862"/>
    </source>
</evidence>
<gene>
    <name evidence="9" type="ORF">FFLO_06438</name>
</gene>
<proteinExistence type="inferred from homology"/>
<dbReference type="Proteomes" id="UP000812966">
    <property type="component" value="Unassembled WGS sequence"/>
</dbReference>
<dbReference type="SUPFAM" id="SSF50249">
    <property type="entry name" value="Nucleic acid-binding proteins"/>
    <property type="match status" value="1"/>
</dbReference>
<dbReference type="NCBIfam" id="TIGR00459">
    <property type="entry name" value="aspS_bact"/>
    <property type="match status" value="1"/>
</dbReference>
<evidence type="ECO:0000313" key="10">
    <source>
        <dbReference type="Proteomes" id="UP000812966"/>
    </source>
</evidence>
<evidence type="ECO:0000313" key="9">
    <source>
        <dbReference type="EMBL" id="KAG7528060.1"/>
    </source>
</evidence>
<dbReference type="PANTHER" id="PTHR22594">
    <property type="entry name" value="ASPARTYL/LYSYL-TRNA SYNTHETASE"/>
    <property type="match status" value="1"/>
</dbReference>
<dbReference type="Pfam" id="PF01336">
    <property type="entry name" value="tRNA_anti-codon"/>
    <property type="match status" value="1"/>
</dbReference>
<keyword evidence="3" id="KW-0547">Nucleotide-binding</keyword>
<comment type="similarity">
    <text evidence="1">Belongs to the class-II aminoacyl-tRNA synthetase family. Type 1 subfamily.</text>
</comment>
<protein>
    <recommendedName>
        <fullName evidence="8">Aminoacyl-transfer RNA synthetases class-II family profile domain-containing protein</fullName>
    </recommendedName>
</protein>
<dbReference type="PANTHER" id="PTHR22594:SF5">
    <property type="entry name" value="ASPARTATE--TRNA LIGASE, MITOCHONDRIAL"/>
    <property type="match status" value="1"/>
</dbReference>
<evidence type="ECO:0000256" key="5">
    <source>
        <dbReference type="ARBA" id="ARBA00022917"/>
    </source>
</evidence>
<feature type="compositionally biased region" description="Polar residues" evidence="7">
    <location>
        <begin position="260"/>
        <end position="273"/>
    </location>
</feature>
<dbReference type="InterPro" id="IPR002312">
    <property type="entry name" value="Asp/Asn-tRNA-synth_IIb"/>
</dbReference>
<feature type="region of interest" description="Disordered" evidence="7">
    <location>
        <begin position="260"/>
        <end position="280"/>
    </location>
</feature>
<dbReference type="InterPro" id="IPR045864">
    <property type="entry name" value="aa-tRNA-synth_II/BPL/LPL"/>
</dbReference>
<dbReference type="GO" id="GO:0005739">
    <property type="term" value="C:mitochondrion"/>
    <property type="evidence" value="ECO:0007669"/>
    <property type="project" value="TreeGrafter"/>
</dbReference>